<feature type="transmembrane region" description="Helical" evidence="7">
    <location>
        <begin position="179"/>
        <end position="200"/>
    </location>
</feature>
<dbReference type="InterPro" id="IPR006043">
    <property type="entry name" value="NCS2"/>
</dbReference>
<dbReference type="AlphaFoldDB" id="C1FFQ9"/>
<keyword evidence="5 7" id="KW-1133">Transmembrane helix</keyword>
<dbReference type="InterPro" id="IPR006042">
    <property type="entry name" value="Xan_ur_permease"/>
</dbReference>
<reference evidence="8 9" key="1">
    <citation type="journal article" date="2009" name="Science">
        <title>Green evolution and dynamic adaptations revealed by genomes of the marine picoeukaryotes Micromonas.</title>
        <authorList>
            <person name="Worden A.Z."/>
            <person name="Lee J.H."/>
            <person name="Mock T."/>
            <person name="Rouze P."/>
            <person name="Simmons M.P."/>
            <person name="Aerts A.L."/>
            <person name="Allen A.E."/>
            <person name="Cuvelier M.L."/>
            <person name="Derelle E."/>
            <person name="Everett M.V."/>
            <person name="Foulon E."/>
            <person name="Grimwood J."/>
            <person name="Gundlach H."/>
            <person name="Henrissat B."/>
            <person name="Napoli C."/>
            <person name="McDonald S.M."/>
            <person name="Parker M.S."/>
            <person name="Rombauts S."/>
            <person name="Salamov A."/>
            <person name="Von Dassow P."/>
            <person name="Badger J.H."/>
            <person name="Coutinho P.M."/>
            <person name="Demir E."/>
            <person name="Dubchak I."/>
            <person name="Gentemann C."/>
            <person name="Eikrem W."/>
            <person name="Gready J.E."/>
            <person name="John U."/>
            <person name="Lanier W."/>
            <person name="Lindquist E.A."/>
            <person name="Lucas S."/>
            <person name="Mayer K.F."/>
            <person name="Moreau H."/>
            <person name="Not F."/>
            <person name="Otillar R."/>
            <person name="Panaud O."/>
            <person name="Pangilinan J."/>
            <person name="Paulsen I."/>
            <person name="Piegu B."/>
            <person name="Poliakov A."/>
            <person name="Robbens S."/>
            <person name="Schmutz J."/>
            <person name="Toulza E."/>
            <person name="Wyss T."/>
            <person name="Zelensky A."/>
            <person name="Zhou K."/>
            <person name="Armbrust E.V."/>
            <person name="Bhattacharya D."/>
            <person name="Goodenough U.W."/>
            <person name="Van de Peer Y."/>
            <person name="Grigoriev I.V."/>
        </authorList>
    </citation>
    <scope>NUCLEOTIDE SEQUENCE [LARGE SCALE GENOMIC DNA]</scope>
    <source>
        <strain evidence="9">RCC299 / NOUM17</strain>
    </source>
</reference>
<evidence type="ECO:0000256" key="3">
    <source>
        <dbReference type="ARBA" id="ARBA00022448"/>
    </source>
</evidence>
<feature type="transmembrane region" description="Helical" evidence="7">
    <location>
        <begin position="488"/>
        <end position="508"/>
    </location>
</feature>
<accession>C1FFQ9</accession>
<evidence type="ECO:0000256" key="5">
    <source>
        <dbReference type="ARBA" id="ARBA00022989"/>
    </source>
</evidence>
<dbReference type="PANTHER" id="PTHR42810">
    <property type="entry name" value="PURINE PERMEASE C1399.01C-RELATED"/>
    <property type="match status" value="1"/>
</dbReference>
<gene>
    <name evidence="8" type="ORF">MICPUN_94846</name>
</gene>
<feature type="transmembrane region" description="Helical" evidence="7">
    <location>
        <begin position="107"/>
        <end position="126"/>
    </location>
</feature>
<name>C1FFQ9_MICCC</name>
<evidence type="ECO:0000313" key="9">
    <source>
        <dbReference type="Proteomes" id="UP000002009"/>
    </source>
</evidence>
<dbReference type="OrthoDB" id="1641903at2759"/>
<evidence type="ECO:0000313" key="8">
    <source>
        <dbReference type="EMBL" id="ACO69126.1"/>
    </source>
</evidence>
<dbReference type="eggNOG" id="ENOG502QQD4">
    <property type="taxonomic scope" value="Eukaryota"/>
</dbReference>
<feature type="transmembrane region" description="Helical" evidence="7">
    <location>
        <begin position="40"/>
        <end position="61"/>
    </location>
</feature>
<dbReference type="KEGG" id="mis:MICPUN_94846"/>
<evidence type="ECO:0000256" key="4">
    <source>
        <dbReference type="ARBA" id="ARBA00022692"/>
    </source>
</evidence>
<feature type="transmembrane region" description="Helical" evidence="7">
    <location>
        <begin position="81"/>
        <end position="100"/>
    </location>
</feature>
<dbReference type="GO" id="GO:0005886">
    <property type="term" value="C:plasma membrane"/>
    <property type="evidence" value="ECO:0007669"/>
    <property type="project" value="TreeGrafter"/>
</dbReference>
<keyword evidence="3" id="KW-0813">Transport</keyword>
<feature type="transmembrane region" description="Helical" evidence="7">
    <location>
        <begin position="292"/>
        <end position="308"/>
    </location>
</feature>
<feature type="transmembrane region" description="Helical" evidence="7">
    <location>
        <begin position="456"/>
        <end position="476"/>
    </location>
</feature>
<evidence type="ECO:0000256" key="7">
    <source>
        <dbReference type="SAM" id="Phobius"/>
    </source>
</evidence>
<sequence length="583" mass="62304">MALTKEKLIGDYDWGALCLPTVPWAKSTRKMPFFARNDETPFLVAAVMGLQHCFAMIGGLITPPFVVMRFSVAFTDVKLQQYAIAASLILSGIFSIVNCLQFKIPGTPYVLGTGVLSVLGTSFTFLPVFENGISAMRADGTDAEDAYGKMLGTVMVCSFLEIFLSFIPKDKLRRMFPPIVTGVAVMCIGIGLTGTGMKYWGGGTVCAETSWKNHNEAYDLVGFNSITENATGVEWNKIPPIPAGTVCGGKTCCAAGDVALPFGSPELVGLGFSVFVMLVLVELFGSPMMKNCNVIIALLFGYFVAGLSEKCVGSTCRKFVVDTNIENAESITFLWVKSFKLGFYGPAVFPLLIAFLVTTLETIGDIGAVYDASEESVESEEFDKSIQGGLLSDGVCSFLAALGTGMPNTTFSQNNGVIALTKCASRRAGVACGCWLIFFGVLAKVSGIISSIPDCVIGGMTTFLFVNVFISGLKTVAQVDLTSRRNRMILAISLGVGIGVAIVPGIFADMRASYGTSPFFPCRGPFRTEDDCTDAERGVRDGIVQFLSTPYCVGTVLALLMNAILPPDMEILRKDAPISENKA</sequence>
<keyword evidence="4 7" id="KW-0812">Transmembrane</keyword>
<comment type="subcellular location">
    <subcellularLocation>
        <location evidence="1">Membrane</location>
        <topology evidence="1">Multi-pass membrane protein</topology>
    </subcellularLocation>
</comment>
<dbReference type="Pfam" id="PF00860">
    <property type="entry name" value="Xan_ur_permease"/>
    <property type="match status" value="2"/>
</dbReference>
<evidence type="ECO:0000256" key="6">
    <source>
        <dbReference type="ARBA" id="ARBA00023136"/>
    </source>
</evidence>
<comment type="similarity">
    <text evidence="2">Belongs to the nucleobase:cation symporter-2 (NCS2) (TC 2.A.40) family.</text>
</comment>
<dbReference type="FunCoup" id="C1FFQ9">
    <property type="interactions" value="1064"/>
</dbReference>
<dbReference type="GeneID" id="8245503"/>
<dbReference type="InParanoid" id="C1FFQ9"/>
<organism evidence="8 9">
    <name type="scientific">Micromonas commoda (strain RCC299 / NOUM17 / CCMP2709)</name>
    <name type="common">Picoplanktonic green alga</name>
    <dbReference type="NCBI Taxonomy" id="296587"/>
    <lineage>
        <taxon>Eukaryota</taxon>
        <taxon>Viridiplantae</taxon>
        <taxon>Chlorophyta</taxon>
        <taxon>Mamiellophyceae</taxon>
        <taxon>Mamiellales</taxon>
        <taxon>Mamiellaceae</taxon>
        <taxon>Micromonas</taxon>
    </lineage>
</organism>
<dbReference type="RefSeq" id="XP_002507868.1">
    <property type="nucleotide sequence ID" value="XM_002507822.1"/>
</dbReference>
<evidence type="ECO:0000256" key="2">
    <source>
        <dbReference type="ARBA" id="ARBA00008821"/>
    </source>
</evidence>
<feature type="transmembrane region" description="Helical" evidence="7">
    <location>
        <begin position="146"/>
        <end position="167"/>
    </location>
</feature>
<evidence type="ECO:0000256" key="1">
    <source>
        <dbReference type="ARBA" id="ARBA00004141"/>
    </source>
</evidence>
<feature type="transmembrane region" description="Helical" evidence="7">
    <location>
        <begin position="428"/>
        <end position="450"/>
    </location>
</feature>
<keyword evidence="6 7" id="KW-0472">Membrane</keyword>
<keyword evidence="9" id="KW-1185">Reference proteome</keyword>
<feature type="transmembrane region" description="Helical" evidence="7">
    <location>
        <begin position="543"/>
        <end position="565"/>
    </location>
</feature>
<protein>
    <submittedName>
        <fullName evidence="8">Uric acid-xanthine permease</fullName>
    </submittedName>
</protein>
<dbReference type="Proteomes" id="UP000002009">
    <property type="component" value="Chromosome 8"/>
</dbReference>
<proteinExistence type="inferred from homology"/>
<dbReference type="GO" id="GO:0042907">
    <property type="term" value="F:xanthine transmembrane transporter activity"/>
    <property type="evidence" value="ECO:0007669"/>
    <property type="project" value="TreeGrafter"/>
</dbReference>
<dbReference type="EMBL" id="CP001575">
    <property type="protein sequence ID" value="ACO69126.1"/>
    <property type="molecule type" value="Genomic_DNA"/>
</dbReference>
<feature type="transmembrane region" description="Helical" evidence="7">
    <location>
        <begin position="341"/>
        <end position="360"/>
    </location>
</feature>
<dbReference type="STRING" id="296587.C1FFQ9"/>
<feature type="transmembrane region" description="Helical" evidence="7">
    <location>
        <begin position="267"/>
        <end position="285"/>
    </location>
</feature>
<dbReference type="PANTHER" id="PTHR42810:SF2">
    <property type="entry name" value="PURINE PERMEASE C1399.01C-RELATED"/>
    <property type="match status" value="1"/>
</dbReference>
<dbReference type="NCBIfam" id="TIGR00801">
    <property type="entry name" value="ncs2"/>
    <property type="match status" value="1"/>
</dbReference>